<comment type="caution">
    <text evidence="3">The sequence shown here is derived from an EMBL/GenBank/DDBJ whole genome shotgun (WGS) entry which is preliminary data.</text>
</comment>
<feature type="signal peptide" evidence="1">
    <location>
        <begin position="1"/>
        <end position="23"/>
    </location>
</feature>
<accession>A0A2I0QZP6</accession>
<evidence type="ECO:0000256" key="1">
    <source>
        <dbReference type="SAM" id="SignalP"/>
    </source>
</evidence>
<reference evidence="3 4" key="1">
    <citation type="submission" date="2017-12" db="EMBL/GenBank/DDBJ databases">
        <title>The draft genome sequence of Brumimicrobium saltpan LHR20.</title>
        <authorList>
            <person name="Do Z.-J."/>
            <person name="Luo H.-R."/>
        </authorList>
    </citation>
    <scope>NUCLEOTIDE SEQUENCE [LARGE SCALE GENOMIC DNA]</scope>
    <source>
        <strain evidence="3 4">LHR20</strain>
    </source>
</reference>
<dbReference type="OrthoDB" id="9808610at2"/>
<dbReference type="AlphaFoldDB" id="A0A2I0QZP6"/>
<protein>
    <recommendedName>
        <fullName evidence="2">DUF5723 domain-containing protein</fullName>
    </recommendedName>
</protein>
<dbReference type="Pfam" id="PF18990">
    <property type="entry name" value="DUF5723"/>
    <property type="match status" value="1"/>
</dbReference>
<evidence type="ECO:0000259" key="2">
    <source>
        <dbReference type="Pfam" id="PF18990"/>
    </source>
</evidence>
<dbReference type="Proteomes" id="UP000236654">
    <property type="component" value="Unassembled WGS sequence"/>
</dbReference>
<sequence length="494" mass="53353">MKLTRITLLVSFTFLGYFTFSQSQGVAYTAVGKGVATTFLTDYHSLGINSSALGWGNGFEDKNVTLGTTEFSAGISSPTLDKTRLQNAFDGIKNQISGNGGGFDMQQQKNAAGDYAEAGIGINASFNWFGGAYQSEKFGGIAVSINEHYDWYSQLNQQTTDLLFRGRLSGVFDSLTVAMNGDTTTIANRNNISNDTLQAVIRGDINNPLLVSDLTRGSRIKFLWNRHFNIGYGRKIFGDREQFALYGGIGARFIQSVAMFDMESNNQGLSVNAAVSPFFNINFDGNQNNSNSGFMPETVGKGYGLDFSASVILLDKIKLAAAVNNVGSVTYKRDVYSVVDTLLGSYSLPGLDNAATPEAMNELADEGGILRFEGKEEIVISNPANFRLGGSIAFFENKLNVGFDVVAPFDKNSPGSLQNAVVSFGGDIRPVKWLQISAGYFGGGVYEHNIPVGVNFILKEGAFEFGISSRDALSFFLKDANSLSAAFGVARIRF</sequence>
<feature type="domain" description="DUF5723" evidence="2">
    <location>
        <begin position="191"/>
        <end position="442"/>
    </location>
</feature>
<keyword evidence="4" id="KW-1185">Reference proteome</keyword>
<dbReference type="EMBL" id="PJNI01000018">
    <property type="protein sequence ID" value="PKR79789.1"/>
    <property type="molecule type" value="Genomic_DNA"/>
</dbReference>
<proteinExistence type="predicted"/>
<name>A0A2I0QZP6_9FLAO</name>
<evidence type="ECO:0000313" key="3">
    <source>
        <dbReference type="EMBL" id="PKR79789.1"/>
    </source>
</evidence>
<organism evidence="3 4">
    <name type="scientific">Brumimicrobium salinarum</name>
    <dbReference type="NCBI Taxonomy" id="2058658"/>
    <lineage>
        <taxon>Bacteria</taxon>
        <taxon>Pseudomonadati</taxon>
        <taxon>Bacteroidota</taxon>
        <taxon>Flavobacteriia</taxon>
        <taxon>Flavobacteriales</taxon>
        <taxon>Crocinitomicaceae</taxon>
        <taxon>Brumimicrobium</taxon>
    </lineage>
</organism>
<dbReference type="InterPro" id="IPR043781">
    <property type="entry name" value="DUF5723"/>
</dbReference>
<evidence type="ECO:0000313" key="4">
    <source>
        <dbReference type="Proteomes" id="UP000236654"/>
    </source>
</evidence>
<gene>
    <name evidence="3" type="ORF">CW751_13235</name>
</gene>
<dbReference type="RefSeq" id="WP_101335504.1">
    <property type="nucleotide sequence ID" value="NZ_PJNI01000018.1"/>
</dbReference>
<keyword evidence="1" id="KW-0732">Signal</keyword>
<feature type="chain" id="PRO_5014139023" description="DUF5723 domain-containing protein" evidence="1">
    <location>
        <begin position="24"/>
        <end position="494"/>
    </location>
</feature>